<evidence type="ECO:0000313" key="3">
    <source>
        <dbReference type="EMBL" id="KAK0057396.1"/>
    </source>
</evidence>
<dbReference type="EMBL" id="JASAOG010000055">
    <property type="protein sequence ID" value="KAK0057396.1"/>
    <property type="molecule type" value="Genomic_DNA"/>
</dbReference>
<evidence type="ECO:0000256" key="1">
    <source>
        <dbReference type="SAM" id="MobiDB-lite"/>
    </source>
</evidence>
<dbReference type="Proteomes" id="UP001233172">
    <property type="component" value="Unassembled WGS sequence"/>
</dbReference>
<protein>
    <submittedName>
        <fullName evidence="3">Uncharacterized protein</fullName>
    </submittedName>
</protein>
<comment type="caution">
    <text evidence="3">The sequence shown here is derived from an EMBL/GenBank/DDBJ whole genome shotgun (WGS) entry which is preliminary data.</text>
</comment>
<keyword evidence="2" id="KW-1133">Transmembrane helix</keyword>
<proteinExistence type="predicted"/>
<feature type="transmembrane region" description="Helical" evidence="2">
    <location>
        <begin position="147"/>
        <end position="172"/>
    </location>
</feature>
<reference evidence="3" key="1">
    <citation type="journal article" date="2023" name="PLoS Negl. Trop. Dis.">
        <title>A genome sequence for Biomphalaria pfeifferi, the major vector snail for the human-infecting parasite Schistosoma mansoni.</title>
        <authorList>
            <person name="Bu L."/>
            <person name="Lu L."/>
            <person name="Laidemitt M.R."/>
            <person name="Zhang S.M."/>
            <person name="Mutuku M."/>
            <person name="Mkoji G."/>
            <person name="Steinauer M."/>
            <person name="Loker E.S."/>
        </authorList>
    </citation>
    <scope>NUCLEOTIDE SEQUENCE</scope>
    <source>
        <strain evidence="3">KasaAsao</strain>
    </source>
</reference>
<keyword evidence="2" id="KW-0812">Transmembrane</keyword>
<sequence length="185" mass="20365">MESHAANSWDHPRYQYTRNSTSYSSSPRETSRKQSSSSVSGSEDDSCVGMASGSKYPPLFCRSSERCCPPSSPPCSPPFCPQNCPPYCPPVCSKACSCSDLRNCSPFSSPCSDSLSPCCSRSVHKPIRLIVSPKRRPFFAELNQCGFFNLFGIILFLVVAALFTMSLIEYILYHEYYGDQGQASG</sequence>
<organism evidence="3 4">
    <name type="scientific">Biomphalaria pfeifferi</name>
    <name type="common">Bloodfluke planorb</name>
    <name type="synonym">Freshwater snail</name>
    <dbReference type="NCBI Taxonomy" id="112525"/>
    <lineage>
        <taxon>Eukaryota</taxon>
        <taxon>Metazoa</taxon>
        <taxon>Spiralia</taxon>
        <taxon>Lophotrochozoa</taxon>
        <taxon>Mollusca</taxon>
        <taxon>Gastropoda</taxon>
        <taxon>Heterobranchia</taxon>
        <taxon>Euthyneura</taxon>
        <taxon>Panpulmonata</taxon>
        <taxon>Hygrophila</taxon>
        <taxon>Lymnaeoidea</taxon>
        <taxon>Planorbidae</taxon>
        <taxon>Biomphalaria</taxon>
    </lineage>
</organism>
<feature type="compositionally biased region" description="Low complexity" evidence="1">
    <location>
        <begin position="14"/>
        <end position="41"/>
    </location>
</feature>
<dbReference type="AlphaFoldDB" id="A0AAD8FBI6"/>
<keyword evidence="2" id="KW-0472">Membrane</keyword>
<evidence type="ECO:0000256" key="2">
    <source>
        <dbReference type="SAM" id="Phobius"/>
    </source>
</evidence>
<evidence type="ECO:0000313" key="4">
    <source>
        <dbReference type="Proteomes" id="UP001233172"/>
    </source>
</evidence>
<gene>
    <name evidence="3" type="ORF">Bpfe_013203</name>
</gene>
<feature type="region of interest" description="Disordered" evidence="1">
    <location>
        <begin position="1"/>
        <end position="48"/>
    </location>
</feature>
<keyword evidence="4" id="KW-1185">Reference proteome</keyword>
<reference evidence="3" key="2">
    <citation type="submission" date="2023-04" db="EMBL/GenBank/DDBJ databases">
        <authorList>
            <person name="Bu L."/>
            <person name="Lu L."/>
            <person name="Laidemitt M.R."/>
            <person name="Zhang S.M."/>
            <person name="Mutuku M."/>
            <person name="Mkoji G."/>
            <person name="Steinauer M."/>
            <person name="Loker E.S."/>
        </authorList>
    </citation>
    <scope>NUCLEOTIDE SEQUENCE</scope>
    <source>
        <strain evidence="3">KasaAsao</strain>
        <tissue evidence="3">Whole Snail</tissue>
    </source>
</reference>
<name>A0AAD8FBI6_BIOPF</name>
<accession>A0AAD8FBI6</accession>